<sequence>MDDLKRQVHIAVDIGASTGRLIVGWINDGQLCTEEIHRFVTEDVFVIQDRIRDVYRYYEEIIQGIKQYTKQNQVQIISIGVDAFGSDFGLIDKDGNLLLLPKSYRGLTFDDDIFQLADGCMEPWEIYQYNGNQCMLSDTLHQLVRLKEKGDCRLRDGCQILFVADIFHYLLCGNRGVEHSLSSYSRLWNQKTNGWENAIFKAFDLPLTLQSNVIQCTETLGYVHAQTAADMELSYCPKVIAPCSHDTACAAFAVPDDGEDWMFISSGTWSLIGMETRNPVISREGWEFNASNSSMPLHSNMFKKIVTGMWIVQMCHKRWETYTFEDIVRLATQAKETNLYIDPDHIDFYRPSDMPLAISRNIERRYGIKINPYLPGPIAKIVFESLALKYCLTIRRLILLSGKNIKKVYVLGGGSKNALLNQYTANALGLPVLTGVTEASSVGNLLCQLYGEGLLKSRKDVKDILKRTYPLTTYMPEDTGKWKEKFEDFMRDAYEPLNVCSGRKFWKEF</sequence>
<keyword evidence="6" id="KW-1015">Disulfide bond</keyword>
<dbReference type="CDD" id="cd07771">
    <property type="entry name" value="ASKHA_NBD_FGGY_RhaB-like"/>
    <property type="match status" value="1"/>
</dbReference>
<dbReference type="Pfam" id="PF02782">
    <property type="entry name" value="FGGY_C"/>
    <property type="match status" value="1"/>
</dbReference>
<proteinExistence type="inferred from homology"/>
<organism evidence="10 11">
    <name type="scientific">Enterocloster bolteae (strain ATCC BAA-613 / DSM 15670 / CCUG 46953 / JCM 12243 / WAL 16351)</name>
    <name type="common">Clostridium bolteae</name>
    <dbReference type="NCBI Taxonomy" id="411902"/>
    <lineage>
        <taxon>Bacteria</taxon>
        <taxon>Bacillati</taxon>
        <taxon>Bacillota</taxon>
        <taxon>Clostridia</taxon>
        <taxon>Lachnospirales</taxon>
        <taxon>Lachnospiraceae</taxon>
        <taxon>Enterocloster</taxon>
    </lineage>
</organism>
<evidence type="ECO:0000256" key="3">
    <source>
        <dbReference type="ARBA" id="ARBA00022741"/>
    </source>
</evidence>
<keyword evidence="2" id="KW-0808">Transferase</keyword>
<evidence type="ECO:0000259" key="9">
    <source>
        <dbReference type="Pfam" id="PF02782"/>
    </source>
</evidence>
<dbReference type="PANTHER" id="PTHR10196">
    <property type="entry name" value="SUGAR KINASE"/>
    <property type="match status" value="1"/>
</dbReference>
<reference evidence="10 11" key="1">
    <citation type="submission" date="2007-08" db="EMBL/GenBank/DDBJ databases">
        <authorList>
            <person name="Fulton L."/>
            <person name="Clifton S."/>
            <person name="Fulton B."/>
            <person name="Xu J."/>
            <person name="Minx P."/>
            <person name="Pepin K.H."/>
            <person name="Johnson M."/>
            <person name="Thiruvilangam P."/>
            <person name="Bhonagiri V."/>
            <person name="Nash W.E."/>
            <person name="Mardis E.R."/>
            <person name="Wilson R.K."/>
        </authorList>
    </citation>
    <scope>NUCLEOTIDE SEQUENCE [LARGE SCALE GENOMIC DNA]</scope>
    <source>
        <strain evidence="11">ATCC BAA-613 / DSM 15670 / CCUG 46953 / JCM 12243 / WAL 16351</strain>
    </source>
</reference>
<evidence type="ECO:0000256" key="7">
    <source>
        <dbReference type="ARBA" id="ARBA00023308"/>
    </source>
</evidence>
<gene>
    <name evidence="10" type="ORF">CLOBOL_03604</name>
</gene>
<evidence type="ECO:0000256" key="2">
    <source>
        <dbReference type="ARBA" id="ARBA00022679"/>
    </source>
</evidence>
<evidence type="ECO:0000256" key="5">
    <source>
        <dbReference type="ARBA" id="ARBA00022840"/>
    </source>
</evidence>
<keyword evidence="4" id="KW-0418">Kinase</keyword>
<dbReference type="PaxDb" id="411902-CLOBOL_03604"/>
<dbReference type="SUPFAM" id="SSF53067">
    <property type="entry name" value="Actin-like ATPase domain"/>
    <property type="match status" value="2"/>
</dbReference>
<evidence type="ECO:0000313" key="11">
    <source>
        <dbReference type="Proteomes" id="UP000005396"/>
    </source>
</evidence>
<evidence type="ECO:0000259" key="8">
    <source>
        <dbReference type="Pfam" id="PF00370"/>
    </source>
</evidence>
<evidence type="ECO:0000256" key="6">
    <source>
        <dbReference type="ARBA" id="ARBA00023157"/>
    </source>
</evidence>
<evidence type="ECO:0008006" key="12">
    <source>
        <dbReference type="Google" id="ProtNLM"/>
    </source>
</evidence>
<dbReference type="EMBL" id="ABCC02000032">
    <property type="protein sequence ID" value="EDP16167.1"/>
    <property type="molecule type" value="Genomic_DNA"/>
</dbReference>
<dbReference type="GO" id="GO:0008993">
    <property type="term" value="F:rhamnulokinase activity"/>
    <property type="evidence" value="ECO:0007669"/>
    <property type="project" value="InterPro"/>
</dbReference>
<dbReference type="GO" id="GO:0005829">
    <property type="term" value="C:cytosol"/>
    <property type="evidence" value="ECO:0007669"/>
    <property type="project" value="TreeGrafter"/>
</dbReference>
<evidence type="ECO:0000256" key="4">
    <source>
        <dbReference type="ARBA" id="ARBA00022777"/>
    </source>
</evidence>
<dbReference type="InterPro" id="IPR018485">
    <property type="entry name" value="FGGY_C"/>
</dbReference>
<comment type="caution">
    <text evidence="10">The sequence shown here is derived from an EMBL/GenBank/DDBJ whole genome shotgun (WGS) entry which is preliminary data.</text>
</comment>
<dbReference type="InterPro" id="IPR018484">
    <property type="entry name" value="FGGY_N"/>
</dbReference>
<dbReference type="PANTHER" id="PTHR10196:SF93">
    <property type="entry name" value="L-RHAMNULOKINASE"/>
    <property type="match status" value="1"/>
</dbReference>
<keyword evidence="5" id="KW-0067">ATP-binding</keyword>
<dbReference type="InterPro" id="IPR043129">
    <property type="entry name" value="ATPase_NBD"/>
</dbReference>
<dbReference type="InterPro" id="IPR013449">
    <property type="entry name" value="Rhamnulokinase"/>
</dbReference>
<protein>
    <recommendedName>
        <fullName evidence="12">Rhamnulokinase</fullName>
    </recommendedName>
</protein>
<keyword evidence="7" id="KW-0684">Rhamnose metabolism</keyword>
<keyword evidence="3" id="KW-0547">Nucleotide-binding</keyword>
<feature type="domain" description="Carbohydrate kinase FGGY N-terminal" evidence="8">
    <location>
        <begin position="9"/>
        <end position="252"/>
    </location>
</feature>
<dbReference type="eggNOG" id="COG1070">
    <property type="taxonomic scope" value="Bacteria"/>
</dbReference>
<reference evidence="10 11" key="2">
    <citation type="submission" date="2007-09" db="EMBL/GenBank/DDBJ databases">
        <title>Draft genome sequence of Clostridium bolteae (ATCC BAA-613).</title>
        <authorList>
            <person name="Sudarsanam P."/>
            <person name="Ley R."/>
            <person name="Guruge J."/>
            <person name="Turnbaugh P.J."/>
            <person name="Mahowald M."/>
            <person name="Liep D."/>
            <person name="Gordon J."/>
        </authorList>
    </citation>
    <scope>NUCLEOTIDE SEQUENCE [LARGE SCALE GENOMIC DNA]</scope>
    <source>
        <strain evidence="11">ATCC BAA-613 / DSM 15670 / CCUG 46953 / JCM 12243 / WAL 16351</strain>
    </source>
</reference>
<evidence type="ECO:0000256" key="1">
    <source>
        <dbReference type="ARBA" id="ARBA00009156"/>
    </source>
</evidence>
<evidence type="ECO:0000313" key="10">
    <source>
        <dbReference type="EMBL" id="EDP16167.1"/>
    </source>
</evidence>
<dbReference type="Pfam" id="PF00370">
    <property type="entry name" value="FGGY_N"/>
    <property type="match status" value="1"/>
</dbReference>
<dbReference type="RefSeq" id="WP_002565095.1">
    <property type="nucleotide sequence ID" value="NZ_DS480689.1"/>
</dbReference>
<comment type="similarity">
    <text evidence="1">Belongs to the FGGY kinase family.</text>
</comment>
<dbReference type="AlphaFoldDB" id="A8RTA5"/>
<dbReference type="GO" id="GO:0006071">
    <property type="term" value="P:glycerol metabolic process"/>
    <property type="evidence" value="ECO:0007669"/>
    <property type="project" value="TreeGrafter"/>
</dbReference>
<dbReference type="GO" id="GO:0005524">
    <property type="term" value="F:ATP binding"/>
    <property type="evidence" value="ECO:0007669"/>
    <property type="project" value="UniProtKB-KW"/>
</dbReference>
<feature type="domain" description="Carbohydrate kinase FGGY C-terminal" evidence="9">
    <location>
        <begin position="263"/>
        <end position="450"/>
    </location>
</feature>
<dbReference type="GO" id="GO:0019301">
    <property type="term" value="P:rhamnose catabolic process"/>
    <property type="evidence" value="ECO:0007669"/>
    <property type="project" value="InterPro"/>
</dbReference>
<dbReference type="GO" id="GO:0004370">
    <property type="term" value="F:glycerol kinase activity"/>
    <property type="evidence" value="ECO:0007669"/>
    <property type="project" value="TreeGrafter"/>
</dbReference>
<dbReference type="HOGENOM" id="CLU_039395_0_1_9"/>
<dbReference type="Gene3D" id="3.30.420.40">
    <property type="match status" value="2"/>
</dbReference>
<accession>A8RTA5</accession>
<name>A8RTA5_ENTBW</name>
<dbReference type="Proteomes" id="UP000005396">
    <property type="component" value="Unassembled WGS sequence"/>
</dbReference>